<proteinExistence type="predicted"/>
<gene>
    <name evidence="1" type="ORF">NDU88_006495</name>
</gene>
<dbReference type="EMBL" id="JANPWB010000002">
    <property type="protein sequence ID" value="KAJ1211134.1"/>
    <property type="molecule type" value="Genomic_DNA"/>
</dbReference>
<sequence length="127" mass="14460">MGCERFVDDLALKRKARDHLVFGNIIGPEQKSFHELAQAPTVVLILIGRTWAGLGLEWHLPLAARWGYHDAESYEDNKSIYDSCRVENLFLTTLNWRRSTATWEQELFACGEGSTTDLHYDKCGVTS</sequence>
<reference evidence="1" key="1">
    <citation type="journal article" date="2022" name="bioRxiv">
        <title>Sequencing and chromosome-scale assembly of the giantPleurodeles waltlgenome.</title>
        <authorList>
            <person name="Brown T."/>
            <person name="Elewa A."/>
            <person name="Iarovenko S."/>
            <person name="Subramanian E."/>
            <person name="Araus A.J."/>
            <person name="Petzold A."/>
            <person name="Susuki M."/>
            <person name="Suzuki K.-i.T."/>
            <person name="Hayashi T."/>
            <person name="Toyoda A."/>
            <person name="Oliveira C."/>
            <person name="Osipova E."/>
            <person name="Leigh N.D."/>
            <person name="Simon A."/>
            <person name="Yun M.H."/>
        </authorList>
    </citation>
    <scope>NUCLEOTIDE SEQUENCE</scope>
    <source>
        <strain evidence="1">20211129_DDA</strain>
        <tissue evidence="1">Liver</tissue>
    </source>
</reference>
<comment type="caution">
    <text evidence="1">The sequence shown here is derived from an EMBL/GenBank/DDBJ whole genome shotgun (WGS) entry which is preliminary data.</text>
</comment>
<name>A0AAV7WGJ0_PLEWA</name>
<dbReference type="AlphaFoldDB" id="A0AAV7WGJ0"/>
<keyword evidence="2" id="KW-1185">Reference proteome</keyword>
<protein>
    <submittedName>
        <fullName evidence="1">Uncharacterized protein</fullName>
    </submittedName>
</protein>
<evidence type="ECO:0000313" key="2">
    <source>
        <dbReference type="Proteomes" id="UP001066276"/>
    </source>
</evidence>
<dbReference type="Proteomes" id="UP001066276">
    <property type="component" value="Chromosome 1_2"/>
</dbReference>
<organism evidence="1 2">
    <name type="scientific">Pleurodeles waltl</name>
    <name type="common">Iberian ribbed newt</name>
    <dbReference type="NCBI Taxonomy" id="8319"/>
    <lineage>
        <taxon>Eukaryota</taxon>
        <taxon>Metazoa</taxon>
        <taxon>Chordata</taxon>
        <taxon>Craniata</taxon>
        <taxon>Vertebrata</taxon>
        <taxon>Euteleostomi</taxon>
        <taxon>Amphibia</taxon>
        <taxon>Batrachia</taxon>
        <taxon>Caudata</taxon>
        <taxon>Salamandroidea</taxon>
        <taxon>Salamandridae</taxon>
        <taxon>Pleurodelinae</taxon>
        <taxon>Pleurodeles</taxon>
    </lineage>
</organism>
<accession>A0AAV7WGJ0</accession>
<evidence type="ECO:0000313" key="1">
    <source>
        <dbReference type="EMBL" id="KAJ1211134.1"/>
    </source>
</evidence>